<sequence>MTTVECVPIGFVRSPYRVRGDAPRQGRLVDTVAEIHIYDAYLPGLEDIERSSHLIVLYWLDRAERGLLRATPPGETRERGVFSTRSPARPNPIGLGIVDLVRRNGGVLVVRGLDALDGTPVLDIKPYSPEIDCIPGATGGWRIKKEAGSGAA</sequence>
<reference evidence="4 5" key="1">
    <citation type="submission" date="2016-10" db="EMBL/GenBank/DDBJ databases">
        <authorList>
            <person name="Varghese N."/>
            <person name="Submissions S."/>
        </authorList>
    </citation>
    <scope>NUCLEOTIDE SEQUENCE [LARGE SCALE GENOMIC DNA]</scope>
    <source>
        <strain evidence="4 5">DSM 2373</strain>
    </source>
</reference>
<dbReference type="STRING" id="2200.GCA_001571405_02094"/>
<feature type="domain" description="TsaA-like" evidence="3">
    <location>
        <begin position="6"/>
        <end position="136"/>
    </location>
</feature>
<dbReference type="PROSITE" id="PS51668">
    <property type="entry name" value="TSAA_2"/>
    <property type="match status" value="1"/>
</dbReference>
<name>A0A1G9BHF8_9EURY</name>
<evidence type="ECO:0000313" key="5">
    <source>
        <dbReference type="Proteomes" id="UP000326500"/>
    </source>
</evidence>
<evidence type="ECO:0000256" key="2">
    <source>
        <dbReference type="ARBA" id="ARBA00033753"/>
    </source>
</evidence>
<dbReference type="AlphaFoldDB" id="A0A1G9BHF8"/>
<keyword evidence="1" id="KW-0949">S-adenosyl-L-methionine</keyword>
<dbReference type="Pfam" id="PF01980">
    <property type="entry name" value="TrmO_N"/>
    <property type="match status" value="1"/>
</dbReference>
<dbReference type="SUPFAM" id="SSF118196">
    <property type="entry name" value="YaeB-like"/>
    <property type="match status" value="1"/>
</dbReference>
<protein>
    <submittedName>
        <fullName evidence="4">tRNA-Thr(GGU) m(6)t(6)A37 methyltransferase TsaA</fullName>
    </submittedName>
</protein>
<dbReference type="RefSeq" id="WP_066958653.1">
    <property type="nucleotide sequence ID" value="NZ_BCNX01000012.1"/>
</dbReference>
<dbReference type="NCBIfam" id="TIGR00104">
    <property type="entry name" value="tRNA_TsaA"/>
    <property type="match status" value="1"/>
</dbReference>
<evidence type="ECO:0000256" key="1">
    <source>
        <dbReference type="ARBA" id="ARBA00022691"/>
    </source>
</evidence>
<dbReference type="CDD" id="cd09281">
    <property type="entry name" value="UPF0066"/>
    <property type="match status" value="1"/>
</dbReference>
<dbReference type="GO" id="GO:0032259">
    <property type="term" value="P:methylation"/>
    <property type="evidence" value="ECO:0007669"/>
    <property type="project" value="UniProtKB-KW"/>
</dbReference>
<dbReference type="GO" id="GO:0008168">
    <property type="term" value="F:methyltransferase activity"/>
    <property type="evidence" value="ECO:0007669"/>
    <property type="project" value="UniProtKB-KW"/>
</dbReference>
<dbReference type="OrthoDB" id="40408at2157"/>
<dbReference type="InterPro" id="IPR036414">
    <property type="entry name" value="YaeB_N_sf"/>
</dbReference>
<accession>A0A1G9BHF8</accession>
<keyword evidence="5" id="KW-1185">Reference proteome</keyword>
<evidence type="ECO:0000313" key="4">
    <source>
        <dbReference type="EMBL" id="SDK38949.1"/>
    </source>
</evidence>
<dbReference type="PANTHER" id="PTHR12818">
    <property type="entry name" value="TRNA (ADENINE(37)-N6)-METHYLTRANSFERASE"/>
    <property type="match status" value="1"/>
</dbReference>
<dbReference type="InterPro" id="IPR040372">
    <property type="entry name" value="YaeB-like"/>
</dbReference>
<gene>
    <name evidence="4" type="ORF">SAMN04488571_10975</name>
</gene>
<dbReference type="PANTHER" id="PTHR12818:SF0">
    <property type="entry name" value="TRNA (ADENINE(37)-N6)-METHYLTRANSFERASE"/>
    <property type="match status" value="1"/>
</dbReference>
<dbReference type="InterPro" id="IPR036413">
    <property type="entry name" value="YaeB-like_sf"/>
</dbReference>
<evidence type="ECO:0000259" key="3">
    <source>
        <dbReference type="PROSITE" id="PS51668"/>
    </source>
</evidence>
<dbReference type="InterPro" id="IPR023368">
    <property type="entry name" value="UPF0066_cons_site"/>
</dbReference>
<organism evidence="4 5">
    <name type="scientific">Methanoculleus thermophilus</name>
    <dbReference type="NCBI Taxonomy" id="2200"/>
    <lineage>
        <taxon>Archaea</taxon>
        <taxon>Methanobacteriati</taxon>
        <taxon>Methanobacteriota</taxon>
        <taxon>Stenosarchaea group</taxon>
        <taxon>Methanomicrobia</taxon>
        <taxon>Methanomicrobiales</taxon>
        <taxon>Methanomicrobiaceae</taxon>
        <taxon>Methanoculleus</taxon>
    </lineage>
</organism>
<dbReference type="PROSITE" id="PS01318">
    <property type="entry name" value="TSAA_1"/>
    <property type="match status" value="1"/>
</dbReference>
<dbReference type="Gene3D" id="2.40.30.70">
    <property type="entry name" value="YaeB-like"/>
    <property type="match status" value="1"/>
</dbReference>
<keyword evidence="4" id="KW-0489">Methyltransferase</keyword>
<dbReference type="Proteomes" id="UP000326500">
    <property type="component" value="Unassembled WGS sequence"/>
</dbReference>
<dbReference type="InterPro" id="IPR023370">
    <property type="entry name" value="TrmO-like_N"/>
</dbReference>
<dbReference type="EMBL" id="FNFT01000009">
    <property type="protein sequence ID" value="SDK38949.1"/>
    <property type="molecule type" value="Genomic_DNA"/>
</dbReference>
<keyword evidence="4" id="KW-0808">Transferase</keyword>
<proteinExistence type="inferred from homology"/>
<comment type="similarity">
    <text evidence="2">Belongs to the tRNA methyltransferase O family.</text>
</comment>